<feature type="compositionally biased region" description="Polar residues" evidence="5">
    <location>
        <begin position="34"/>
        <end position="48"/>
    </location>
</feature>
<feature type="region of interest" description="Disordered" evidence="5">
    <location>
        <begin position="30"/>
        <end position="49"/>
    </location>
</feature>
<evidence type="ECO:0000313" key="8">
    <source>
        <dbReference type="Proteomes" id="UP000315349"/>
    </source>
</evidence>
<reference evidence="7 8" key="1">
    <citation type="submission" date="2019-02" db="EMBL/GenBank/DDBJ databases">
        <title>Deep-cultivation of Planctomycetes and their phenomic and genomic characterization uncovers novel biology.</title>
        <authorList>
            <person name="Wiegand S."/>
            <person name="Jogler M."/>
            <person name="Boedeker C."/>
            <person name="Pinto D."/>
            <person name="Vollmers J."/>
            <person name="Rivas-Marin E."/>
            <person name="Kohn T."/>
            <person name="Peeters S.H."/>
            <person name="Heuer A."/>
            <person name="Rast P."/>
            <person name="Oberbeckmann S."/>
            <person name="Bunk B."/>
            <person name="Jeske O."/>
            <person name="Meyerdierks A."/>
            <person name="Storesund J.E."/>
            <person name="Kallscheuer N."/>
            <person name="Luecker S."/>
            <person name="Lage O.M."/>
            <person name="Pohl T."/>
            <person name="Merkel B.J."/>
            <person name="Hornburger P."/>
            <person name="Mueller R.-W."/>
            <person name="Bruemmer F."/>
            <person name="Labrenz M."/>
            <person name="Spormann A.M."/>
            <person name="Op den Camp H."/>
            <person name="Overmann J."/>
            <person name="Amann R."/>
            <person name="Jetten M.S.M."/>
            <person name="Mascher T."/>
            <person name="Medema M.H."/>
            <person name="Devos D.P."/>
            <person name="Kaster A.-K."/>
            <person name="Ovreas L."/>
            <person name="Rohde M."/>
            <person name="Galperin M.Y."/>
            <person name="Jogler C."/>
        </authorList>
    </citation>
    <scope>NUCLEOTIDE SEQUENCE [LARGE SCALE GENOMIC DNA]</scope>
    <source>
        <strain evidence="7 8">Spb1</strain>
    </source>
</reference>
<dbReference type="CDD" id="cd13654">
    <property type="entry name" value="PBP2_phosphate_like_2"/>
    <property type="match status" value="1"/>
</dbReference>
<keyword evidence="4" id="KW-0592">Phosphate transport</keyword>
<dbReference type="InterPro" id="IPR050811">
    <property type="entry name" value="Phosphate_ABC_transporter"/>
</dbReference>
<evidence type="ECO:0000256" key="3">
    <source>
        <dbReference type="ARBA" id="ARBA00022729"/>
    </source>
</evidence>
<dbReference type="SUPFAM" id="SSF53850">
    <property type="entry name" value="Periplasmic binding protein-like II"/>
    <property type="match status" value="1"/>
</dbReference>
<comment type="similarity">
    <text evidence="1 4">Belongs to the PstS family.</text>
</comment>
<comment type="function">
    <text evidence="4">Involved in the system for phosphate transport across the cytoplasmic membrane.</text>
</comment>
<evidence type="ECO:0000313" key="7">
    <source>
        <dbReference type="EMBL" id="QDV30369.1"/>
    </source>
</evidence>
<dbReference type="PANTHER" id="PTHR30570">
    <property type="entry name" value="PERIPLASMIC PHOSPHATE BINDING COMPONENT OF PHOSPHATE ABC TRANSPORTER"/>
    <property type="match status" value="1"/>
</dbReference>
<protein>
    <recommendedName>
        <fullName evidence="4">Phosphate-binding protein</fullName>
    </recommendedName>
</protein>
<accession>A0A518GPA9</accession>
<dbReference type="Pfam" id="PF12849">
    <property type="entry name" value="PBP_like_2"/>
    <property type="match status" value="1"/>
</dbReference>
<dbReference type="GO" id="GO:0006817">
    <property type="term" value="P:phosphate ion transport"/>
    <property type="evidence" value="ECO:0007669"/>
    <property type="project" value="UniProtKB-UniRule"/>
</dbReference>
<dbReference type="Gene3D" id="3.40.190.10">
    <property type="entry name" value="Periplasmic binding protein-like II"/>
    <property type="match status" value="2"/>
</dbReference>
<gene>
    <name evidence="7" type="primary">pstS</name>
    <name evidence="7" type="ORF">Spb1_22990</name>
</gene>
<keyword evidence="8" id="KW-1185">Reference proteome</keyword>
<keyword evidence="3 4" id="KW-0732">Signal</keyword>
<evidence type="ECO:0000256" key="5">
    <source>
        <dbReference type="SAM" id="MobiDB-lite"/>
    </source>
</evidence>
<evidence type="ECO:0000256" key="1">
    <source>
        <dbReference type="ARBA" id="ARBA00008725"/>
    </source>
</evidence>
<dbReference type="RefSeq" id="WP_145299649.1">
    <property type="nucleotide sequence ID" value="NZ_CP036299.1"/>
</dbReference>
<feature type="domain" description="PBP" evidence="6">
    <location>
        <begin position="51"/>
        <end position="308"/>
    </location>
</feature>
<sequence length="338" mass="36530" precursor="true">MPFIRPRYALVLIALLGTVCGSMSGCVQEKPADQTATTSKNTDSSNEGMNAATPAITGTIAVDGSSTVFPISQAVAEEFEGKFPEVKLTVAMSGTGGGFKKFIAEEIDVTGASRPITEKEAAECKAKGIDYVEFQVAIDGLTVVINPANTWAECMTVAELNKIWAADSKISKWSEVREGWPDEPIQLFGADTASGTFDYFTEVINGKSKSSRSDYTANSNDNILVQGVVDSKGALGYFGYAYYAENASKLKAVKISDGKNAVCVEPTPATIESGEYTPLSRPLFIYTTKAKLKRPEVAEFIRFLLSEEGDKLVEEVKYIKVPKSVKETMQQRLADALK</sequence>
<evidence type="ECO:0000256" key="2">
    <source>
        <dbReference type="ARBA" id="ARBA00022448"/>
    </source>
</evidence>
<dbReference type="OrthoDB" id="9790048at2"/>
<evidence type="ECO:0000256" key="4">
    <source>
        <dbReference type="RuleBase" id="RU367119"/>
    </source>
</evidence>
<evidence type="ECO:0000259" key="6">
    <source>
        <dbReference type="Pfam" id="PF12849"/>
    </source>
</evidence>
<dbReference type="FunFam" id="3.40.190.10:FF:000055">
    <property type="entry name" value="Phosphate ABC transporter, phosphate-binding protein"/>
    <property type="match status" value="1"/>
</dbReference>
<name>A0A518GPA9_9PLAN</name>
<dbReference type="PANTHER" id="PTHR30570:SF1">
    <property type="entry name" value="PHOSPHATE-BINDING PROTEIN PSTS"/>
    <property type="match status" value="1"/>
</dbReference>
<dbReference type="EMBL" id="CP036299">
    <property type="protein sequence ID" value="QDV30369.1"/>
    <property type="molecule type" value="Genomic_DNA"/>
</dbReference>
<dbReference type="InterPro" id="IPR011862">
    <property type="entry name" value="Phos-bd"/>
</dbReference>
<dbReference type="KEGG" id="peh:Spb1_22990"/>
<keyword evidence="2 4" id="KW-0813">Transport</keyword>
<proteinExistence type="inferred from homology"/>
<dbReference type="NCBIfam" id="TIGR02136">
    <property type="entry name" value="ptsS_2"/>
    <property type="match status" value="1"/>
</dbReference>
<dbReference type="GO" id="GO:0042301">
    <property type="term" value="F:phosphate ion binding"/>
    <property type="evidence" value="ECO:0007669"/>
    <property type="project" value="UniProtKB-UniRule"/>
</dbReference>
<feature type="chain" id="PRO_5027162165" description="Phosphate-binding protein" evidence="4">
    <location>
        <begin position="25"/>
        <end position="338"/>
    </location>
</feature>
<organism evidence="7 8">
    <name type="scientific">Planctopirus ephydatiae</name>
    <dbReference type="NCBI Taxonomy" id="2528019"/>
    <lineage>
        <taxon>Bacteria</taxon>
        <taxon>Pseudomonadati</taxon>
        <taxon>Planctomycetota</taxon>
        <taxon>Planctomycetia</taxon>
        <taxon>Planctomycetales</taxon>
        <taxon>Planctomycetaceae</taxon>
        <taxon>Planctopirus</taxon>
    </lineage>
</organism>
<dbReference type="InterPro" id="IPR024370">
    <property type="entry name" value="PBP_domain"/>
</dbReference>
<feature type="signal peptide" evidence="4">
    <location>
        <begin position="1"/>
        <end position="24"/>
    </location>
</feature>
<dbReference type="Proteomes" id="UP000315349">
    <property type="component" value="Chromosome"/>
</dbReference>
<dbReference type="PROSITE" id="PS51257">
    <property type="entry name" value="PROKAR_LIPOPROTEIN"/>
    <property type="match status" value="1"/>
</dbReference>
<dbReference type="AlphaFoldDB" id="A0A518GPA9"/>